<evidence type="ECO:0000313" key="2">
    <source>
        <dbReference type="Proteomes" id="UP000179102"/>
    </source>
</evidence>
<dbReference type="SUPFAM" id="SSF52540">
    <property type="entry name" value="P-loop containing nucleoside triphosphate hydrolases"/>
    <property type="match status" value="1"/>
</dbReference>
<accession>A0A1F5G6E3</accession>
<name>A0A1F5G6E3_9BACT</name>
<dbReference type="Proteomes" id="UP000179102">
    <property type="component" value="Unassembled WGS sequence"/>
</dbReference>
<dbReference type="InterPro" id="IPR027417">
    <property type="entry name" value="P-loop_NTPase"/>
</dbReference>
<dbReference type="Gene3D" id="3.40.50.300">
    <property type="entry name" value="P-loop containing nucleotide triphosphate hydrolases"/>
    <property type="match status" value="1"/>
</dbReference>
<comment type="caution">
    <text evidence="1">The sequence shown here is derived from an EMBL/GenBank/DDBJ whole genome shotgun (WGS) entry which is preliminary data.</text>
</comment>
<dbReference type="Pfam" id="PF13189">
    <property type="entry name" value="Cytidylate_kin2"/>
    <property type="match status" value="1"/>
</dbReference>
<sequence length="174" mass="20046">MAYKSITVSGLSATGTTTTAKALCEKLGLEYHSAGEFFRKYMLEHNIPLHAHLQIPDELDREIDEKLTSLAQKGGVVVEGRYIGYFTKDMDYVLRVLLTADEKTRLQRAMRRTHTHTETVEEIQKREEENDRKFRKIYANENFLDPKFFNLVINTASTAPDNVISEIVEQFSQQ</sequence>
<organism evidence="1 2">
    <name type="scientific">Candidatus Curtissbacteria bacterium RIFCSPHIGHO2_01_FULL_41_11</name>
    <dbReference type="NCBI Taxonomy" id="1797711"/>
    <lineage>
        <taxon>Bacteria</taxon>
        <taxon>Candidatus Curtissiibacteriota</taxon>
    </lineage>
</organism>
<dbReference type="STRING" id="1797711.A2870_01405"/>
<evidence type="ECO:0000313" key="1">
    <source>
        <dbReference type="EMBL" id="OGD87384.1"/>
    </source>
</evidence>
<reference evidence="1 2" key="1">
    <citation type="journal article" date="2016" name="Nat. Commun.">
        <title>Thousands of microbial genomes shed light on interconnected biogeochemical processes in an aquifer system.</title>
        <authorList>
            <person name="Anantharaman K."/>
            <person name="Brown C.T."/>
            <person name="Hug L.A."/>
            <person name="Sharon I."/>
            <person name="Castelle C.J."/>
            <person name="Probst A.J."/>
            <person name="Thomas B.C."/>
            <person name="Singh A."/>
            <person name="Wilkins M.J."/>
            <person name="Karaoz U."/>
            <person name="Brodie E.L."/>
            <person name="Williams K.H."/>
            <person name="Hubbard S.S."/>
            <person name="Banfield J.F."/>
        </authorList>
    </citation>
    <scope>NUCLEOTIDE SEQUENCE [LARGE SCALE GENOMIC DNA]</scope>
</reference>
<protein>
    <recommendedName>
        <fullName evidence="3">(d)CMP kinase</fullName>
    </recommendedName>
</protein>
<dbReference type="AlphaFoldDB" id="A0A1F5G6E3"/>
<gene>
    <name evidence="1" type="ORF">A2870_01405</name>
</gene>
<dbReference type="EMBL" id="MFAZ01000014">
    <property type="protein sequence ID" value="OGD87384.1"/>
    <property type="molecule type" value="Genomic_DNA"/>
</dbReference>
<evidence type="ECO:0008006" key="3">
    <source>
        <dbReference type="Google" id="ProtNLM"/>
    </source>
</evidence>
<proteinExistence type="predicted"/>